<comment type="caution">
    <text evidence="1">The sequence shown here is derived from an EMBL/GenBank/DDBJ whole genome shotgun (WGS) entry which is preliminary data.</text>
</comment>
<gene>
    <name evidence="1" type="ORF">FYJ34_09870</name>
</gene>
<dbReference type="Proteomes" id="UP000434409">
    <property type="component" value="Unassembled WGS sequence"/>
</dbReference>
<evidence type="ECO:0000313" key="1">
    <source>
        <dbReference type="EMBL" id="MSR94556.1"/>
    </source>
</evidence>
<protein>
    <submittedName>
        <fullName evidence="1">DUF4256 domain-containing protein</fullName>
    </submittedName>
</protein>
<name>A0A6N7V3S1_9FIRM</name>
<accession>A0A6N7V3S1</accession>
<dbReference type="AlphaFoldDB" id="A0A6N7V3S1"/>
<dbReference type="InterPro" id="IPR025352">
    <property type="entry name" value="DUF4256"/>
</dbReference>
<reference evidence="1 2" key="1">
    <citation type="submission" date="2019-08" db="EMBL/GenBank/DDBJ databases">
        <title>In-depth cultivation of the pig gut microbiome towards novel bacterial diversity and tailored functional studies.</title>
        <authorList>
            <person name="Wylensek D."/>
            <person name="Hitch T.C.A."/>
            <person name="Clavel T."/>
        </authorList>
    </citation>
    <scope>NUCLEOTIDE SEQUENCE [LARGE SCALE GENOMIC DNA]</scope>
    <source>
        <strain evidence="1 2">68-1-5</strain>
    </source>
</reference>
<keyword evidence="2" id="KW-1185">Reference proteome</keyword>
<dbReference type="EMBL" id="VULY01000018">
    <property type="protein sequence ID" value="MSR94556.1"/>
    <property type="molecule type" value="Genomic_DNA"/>
</dbReference>
<dbReference type="Pfam" id="PF14066">
    <property type="entry name" value="DUF4256"/>
    <property type="match status" value="1"/>
</dbReference>
<sequence length="173" mass="19680">MLEILKTRFLEHRNLHPGLEWSEVEHRLREAPAAIAVLQKMEESGGEPDTMGYDVKTGKLIFCDCAKESPVGRRSLCYDEKALHGRTKNPPPGSAERKAKEIGVSMMTEELYRRLQSLDSFDLKTSSWIATPDDIRSKGGALFCERRYDTVFTFHNGADSYYSVRGFRGYILV</sequence>
<organism evidence="1 2">
    <name type="scientific">Suipraeoptans intestinalis</name>
    <dbReference type="NCBI Taxonomy" id="2606628"/>
    <lineage>
        <taxon>Bacteria</taxon>
        <taxon>Bacillati</taxon>
        <taxon>Bacillota</taxon>
        <taxon>Clostridia</taxon>
        <taxon>Lachnospirales</taxon>
        <taxon>Lachnospiraceae</taxon>
        <taxon>Suipraeoptans</taxon>
    </lineage>
</organism>
<evidence type="ECO:0000313" key="2">
    <source>
        <dbReference type="Proteomes" id="UP000434409"/>
    </source>
</evidence>
<proteinExistence type="predicted"/>